<organism evidence="14 15">
    <name type="scientific">Besnoitia besnoiti</name>
    <name type="common">Apicomplexan protozoan</name>
    <dbReference type="NCBI Taxonomy" id="94643"/>
    <lineage>
        <taxon>Eukaryota</taxon>
        <taxon>Sar</taxon>
        <taxon>Alveolata</taxon>
        <taxon>Apicomplexa</taxon>
        <taxon>Conoidasida</taxon>
        <taxon>Coccidia</taxon>
        <taxon>Eucoccidiorida</taxon>
        <taxon>Eimeriorina</taxon>
        <taxon>Sarcocystidae</taxon>
        <taxon>Besnoitia</taxon>
    </lineage>
</organism>
<evidence type="ECO:0000313" key="15">
    <source>
        <dbReference type="Proteomes" id="UP000224006"/>
    </source>
</evidence>
<dbReference type="PANTHER" id="PTHR12480:SF32">
    <property type="entry name" value="BIFUNCTIONAL ARGININE DEMETHYLASE AND LYSYL-HYDROXYLASE JMJD6"/>
    <property type="match status" value="1"/>
</dbReference>
<dbReference type="EMBL" id="NWUJ01000009">
    <property type="protein sequence ID" value="PFH33283.1"/>
    <property type="molecule type" value="Genomic_DNA"/>
</dbReference>
<dbReference type="Pfam" id="PF02373">
    <property type="entry name" value="JmjC"/>
    <property type="match status" value="1"/>
</dbReference>
<dbReference type="Proteomes" id="UP000224006">
    <property type="component" value="Chromosome VIII"/>
</dbReference>
<dbReference type="InterPro" id="IPR003347">
    <property type="entry name" value="JmjC_dom"/>
</dbReference>
<dbReference type="VEuPathDB" id="ToxoDB:BESB_084820"/>
<dbReference type="OrthoDB" id="424465at2759"/>
<keyword evidence="3" id="KW-0479">Metal-binding</keyword>
<dbReference type="GO" id="GO:0106140">
    <property type="term" value="F:P-TEFb complex binding"/>
    <property type="evidence" value="ECO:0007669"/>
    <property type="project" value="TreeGrafter"/>
</dbReference>
<keyword evidence="9" id="KW-0804">Transcription</keyword>
<comment type="similarity">
    <text evidence="11">Belongs to the JMJD6 family.</text>
</comment>
<feature type="compositionally biased region" description="Low complexity" evidence="12">
    <location>
        <begin position="1"/>
        <end position="21"/>
    </location>
</feature>
<keyword evidence="10" id="KW-0539">Nucleus</keyword>
<evidence type="ECO:0000256" key="8">
    <source>
        <dbReference type="ARBA" id="ARBA00023015"/>
    </source>
</evidence>
<dbReference type="PANTHER" id="PTHR12480">
    <property type="entry name" value="ARGININE DEMETHYLASE AND LYSYL-HYDROXYLASE JMJD"/>
    <property type="match status" value="1"/>
</dbReference>
<keyword evidence="14" id="KW-0808">Transferase</keyword>
<feature type="region of interest" description="Disordered" evidence="12">
    <location>
        <begin position="493"/>
        <end position="516"/>
    </location>
</feature>
<dbReference type="GO" id="GO:0005737">
    <property type="term" value="C:cytoplasm"/>
    <property type="evidence" value="ECO:0007669"/>
    <property type="project" value="TreeGrafter"/>
</dbReference>
<dbReference type="RefSeq" id="XP_029217292.1">
    <property type="nucleotide sequence ID" value="XM_029366832.1"/>
</dbReference>
<feature type="compositionally biased region" description="Low complexity" evidence="12">
    <location>
        <begin position="39"/>
        <end position="49"/>
    </location>
</feature>
<dbReference type="AlphaFoldDB" id="A0A2A9MC90"/>
<proteinExistence type="inferred from homology"/>
<comment type="cofactor">
    <cofactor evidence="1">
        <name>Fe(2+)</name>
        <dbReference type="ChEBI" id="CHEBI:29033"/>
    </cofactor>
</comment>
<comment type="subcellular location">
    <subcellularLocation>
        <location evidence="2">Nucleus</location>
    </subcellularLocation>
</comment>
<protein>
    <submittedName>
        <fullName evidence="14">Histone lysine demethylase JMJD6a</fullName>
    </submittedName>
</protein>
<evidence type="ECO:0000256" key="11">
    <source>
        <dbReference type="ARBA" id="ARBA00038068"/>
    </source>
</evidence>
<dbReference type="SMART" id="SM00558">
    <property type="entry name" value="JmjC"/>
    <property type="match status" value="1"/>
</dbReference>
<dbReference type="GO" id="GO:0008168">
    <property type="term" value="F:methyltransferase activity"/>
    <property type="evidence" value="ECO:0007669"/>
    <property type="project" value="UniProtKB-KW"/>
</dbReference>
<evidence type="ECO:0000256" key="2">
    <source>
        <dbReference type="ARBA" id="ARBA00004123"/>
    </source>
</evidence>
<feature type="region of interest" description="Disordered" evidence="12">
    <location>
        <begin position="1"/>
        <end position="49"/>
    </location>
</feature>
<keyword evidence="5" id="KW-0223">Dioxygenase</keyword>
<evidence type="ECO:0000256" key="3">
    <source>
        <dbReference type="ARBA" id="ARBA00022723"/>
    </source>
</evidence>
<accession>A0A2A9MC90</accession>
<name>A0A2A9MC90_BESBE</name>
<dbReference type="GO" id="GO:0032259">
    <property type="term" value="P:methylation"/>
    <property type="evidence" value="ECO:0007669"/>
    <property type="project" value="UniProtKB-KW"/>
</dbReference>
<dbReference type="Gene3D" id="2.60.120.650">
    <property type="entry name" value="Cupin"/>
    <property type="match status" value="1"/>
</dbReference>
<keyword evidence="6" id="KW-0560">Oxidoreductase</keyword>
<feature type="compositionally biased region" description="Low complexity" evidence="12">
    <location>
        <begin position="434"/>
        <end position="448"/>
    </location>
</feature>
<evidence type="ECO:0000256" key="1">
    <source>
        <dbReference type="ARBA" id="ARBA00001954"/>
    </source>
</evidence>
<evidence type="ECO:0000256" key="12">
    <source>
        <dbReference type="SAM" id="MobiDB-lite"/>
    </source>
</evidence>
<evidence type="ECO:0000256" key="10">
    <source>
        <dbReference type="ARBA" id="ARBA00023242"/>
    </source>
</evidence>
<evidence type="ECO:0000256" key="6">
    <source>
        <dbReference type="ARBA" id="ARBA00023002"/>
    </source>
</evidence>
<dbReference type="SUPFAM" id="SSF51197">
    <property type="entry name" value="Clavaminate synthase-like"/>
    <property type="match status" value="1"/>
</dbReference>
<keyword evidence="4" id="KW-0156">Chromatin regulator</keyword>
<reference evidence="14 15" key="1">
    <citation type="submission" date="2017-09" db="EMBL/GenBank/DDBJ databases">
        <title>Genome sequencing of Besnoitia besnoiti strain Bb-Ger1.</title>
        <authorList>
            <person name="Schares G."/>
            <person name="Venepally P."/>
            <person name="Lorenzi H.A."/>
        </authorList>
    </citation>
    <scope>NUCLEOTIDE SEQUENCE [LARGE SCALE GENOMIC DNA]</scope>
    <source>
        <strain evidence="14 15">Bb-Ger1</strain>
    </source>
</reference>
<dbReference type="GO" id="GO:0033749">
    <property type="term" value="F:histone H4R3 demethylase activity"/>
    <property type="evidence" value="ECO:0007669"/>
    <property type="project" value="TreeGrafter"/>
</dbReference>
<dbReference type="GO" id="GO:0046872">
    <property type="term" value="F:metal ion binding"/>
    <property type="evidence" value="ECO:0007669"/>
    <property type="project" value="UniProtKB-KW"/>
</dbReference>
<dbReference type="GeneID" id="40313408"/>
<dbReference type="InterPro" id="IPR050910">
    <property type="entry name" value="JMJD6_ArgDemeth/LysHydrox"/>
</dbReference>
<evidence type="ECO:0000313" key="14">
    <source>
        <dbReference type="EMBL" id="PFH33283.1"/>
    </source>
</evidence>
<sequence>MLGLLPAAEPAASSPERTAPSVAPQPFKDPNSHPMRHTSSSPSSSTACSSSVSLKQDKLVLRSRSGYTYYGPNGEIFRHKKTADRVRRAKKYHRKDIGPSEWGKYKYVDSTICEDSFNIKETLPRIYKTNTSLKDFVEKFEIPCQPVLLCGWMEGWPAMERWEPRVLERRFRSARFKVGEKDDGEKIRMKMKYFIDYMENQRDDSPLYLFESAVEEKADTCGLLEDWIVPEVFPVDLHAIVGEEKRPPHRWFCIGPKRSGTTVHVDPLGTAAWNAVTHGYKRWALFPPSVARHIVKGKHLLKRGEDDEAIMWFDFILPRIRENYPDVPIYECIQRPGEVIYVPGGWWHAVLNLTDCVACTQNFVSFSFLPSAWRSTRRGRRRYAVLWKERFRRFFPEDVGLGVLNDCDANDGWQVRDGKFCRVQPPRGAAEYLSESSSSTSSSSSSDSDSSDDEDELELIGEQVNRMRAGVDAATWGLYRRTNALLLTQQRGATSAATLVPPPPRRAAPFSEDCRREESTAKEDAAQERAMEEDVHRRAAAGRCGLIFEEGGDGGAAAKCPARANGAPERTVKRRSGDAAPSEIVEAPTQQNVAEAGVGAADADATRLLAAEANEQQVKKSRLADA</sequence>
<dbReference type="KEGG" id="bbes:BESB_084820"/>
<evidence type="ECO:0000259" key="13">
    <source>
        <dbReference type="PROSITE" id="PS51184"/>
    </source>
</evidence>
<evidence type="ECO:0000256" key="7">
    <source>
        <dbReference type="ARBA" id="ARBA00023004"/>
    </source>
</evidence>
<keyword evidence="7" id="KW-0408">Iron</keyword>
<feature type="region of interest" description="Disordered" evidence="12">
    <location>
        <begin position="555"/>
        <end position="598"/>
    </location>
</feature>
<keyword evidence="8" id="KW-0805">Transcription regulation</keyword>
<evidence type="ECO:0000256" key="4">
    <source>
        <dbReference type="ARBA" id="ARBA00022853"/>
    </source>
</evidence>
<comment type="caution">
    <text evidence="14">The sequence shown here is derived from an EMBL/GenBank/DDBJ whole genome shotgun (WGS) entry which is preliminary data.</text>
</comment>
<dbReference type="STRING" id="94643.A0A2A9MC90"/>
<keyword evidence="15" id="KW-1185">Reference proteome</keyword>
<dbReference type="GO" id="GO:0005634">
    <property type="term" value="C:nucleus"/>
    <property type="evidence" value="ECO:0007669"/>
    <property type="project" value="UniProtKB-SubCell"/>
</dbReference>
<feature type="domain" description="JmjC" evidence="13">
    <location>
        <begin position="199"/>
        <end position="380"/>
    </location>
</feature>
<keyword evidence="14" id="KW-0489">Methyltransferase</keyword>
<evidence type="ECO:0000256" key="9">
    <source>
        <dbReference type="ARBA" id="ARBA00023163"/>
    </source>
</evidence>
<evidence type="ECO:0000256" key="5">
    <source>
        <dbReference type="ARBA" id="ARBA00022964"/>
    </source>
</evidence>
<gene>
    <name evidence="14" type="ORF">BESB_084820</name>
</gene>
<dbReference type="PROSITE" id="PS51184">
    <property type="entry name" value="JMJC"/>
    <property type="match status" value="1"/>
</dbReference>
<feature type="region of interest" description="Disordered" evidence="12">
    <location>
        <begin position="431"/>
        <end position="456"/>
    </location>
</feature>